<evidence type="ECO:0000256" key="1">
    <source>
        <dbReference type="ARBA" id="ARBA00004651"/>
    </source>
</evidence>
<evidence type="ECO:0000256" key="9">
    <source>
        <dbReference type="RuleBase" id="RU363032"/>
    </source>
</evidence>
<keyword evidence="3" id="KW-1003">Cell membrane</keyword>
<dbReference type="Proteomes" id="UP000199064">
    <property type="component" value="Unassembled WGS sequence"/>
</dbReference>
<keyword evidence="5" id="KW-0571">Peptide transport</keyword>
<organism evidence="11 12">
    <name type="scientific">Nitratireductor aquibiodomus</name>
    <dbReference type="NCBI Taxonomy" id="204799"/>
    <lineage>
        <taxon>Bacteria</taxon>
        <taxon>Pseudomonadati</taxon>
        <taxon>Pseudomonadota</taxon>
        <taxon>Alphaproteobacteria</taxon>
        <taxon>Hyphomicrobiales</taxon>
        <taxon>Phyllobacteriaceae</taxon>
        <taxon>Nitratireductor</taxon>
    </lineage>
</organism>
<feature type="domain" description="ABC transmembrane type-1" evidence="10">
    <location>
        <begin position="93"/>
        <end position="282"/>
    </location>
</feature>
<evidence type="ECO:0000256" key="5">
    <source>
        <dbReference type="ARBA" id="ARBA00022856"/>
    </source>
</evidence>
<dbReference type="GO" id="GO:0005886">
    <property type="term" value="C:plasma membrane"/>
    <property type="evidence" value="ECO:0007669"/>
    <property type="project" value="UniProtKB-SubCell"/>
</dbReference>
<evidence type="ECO:0000313" key="12">
    <source>
        <dbReference type="Proteomes" id="UP000199064"/>
    </source>
</evidence>
<dbReference type="PROSITE" id="PS50928">
    <property type="entry name" value="ABC_TM1"/>
    <property type="match status" value="1"/>
</dbReference>
<evidence type="ECO:0000256" key="2">
    <source>
        <dbReference type="ARBA" id="ARBA00022448"/>
    </source>
</evidence>
<keyword evidence="7 9" id="KW-1133">Transmembrane helix</keyword>
<dbReference type="EMBL" id="FNSL01000001">
    <property type="protein sequence ID" value="SEB43964.1"/>
    <property type="molecule type" value="Genomic_DNA"/>
</dbReference>
<feature type="transmembrane region" description="Helical" evidence="9">
    <location>
        <begin position="33"/>
        <end position="54"/>
    </location>
</feature>
<evidence type="ECO:0000256" key="4">
    <source>
        <dbReference type="ARBA" id="ARBA00022692"/>
    </source>
</evidence>
<dbReference type="GO" id="GO:0055085">
    <property type="term" value="P:transmembrane transport"/>
    <property type="evidence" value="ECO:0007669"/>
    <property type="project" value="InterPro"/>
</dbReference>
<sequence length="296" mass="31927">MTLETAKTDTLTAPAPRRGFSDFQIRFLRSRNAMIGSIIVALVAIVALLAPWITPHDPTKVSIMATWLPPGGDHLLGTDALGRDVLSRLIMGARVSLTVALSVLAITMTFGTILGMVAAWYRGHVDNVLMRFVDIIFAFPELIIAIIVAAAMGPGTFTVIVALALVWWPGIARMARALVLSLREEPFVEAGIACGTPTWRIMWRHLLPNIVSPMIVRASLGVGMIIMAEATMSFLGIGVQEPYPTWGGMIRDGLPNLRTDPHLALSASVALGITMIGFNLLGDGLRDVLDPKSRGR</sequence>
<dbReference type="PANTHER" id="PTHR43386:SF1">
    <property type="entry name" value="D,D-DIPEPTIDE TRANSPORT SYSTEM PERMEASE PROTEIN DDPC-RELATED"/>
    <property type="match status" value="1"/>
</dbReference>
<dbReference type="Pfam" id="PF12911">
    <property type="entry name" value="OppC_N"/>
    <property type="match status" value="1"/>
</dbReference>
<dbReference type="InterPro" id="IPR000515">
    <property type="entry name" value="MetI-like"/>
</dbReference>
<gene>
    <name evidence="11" type="ORF">SAMN05216452_1244</name>
</gene>
<proteinExistence type="inferred from homology"/>
<accession>A0A1H4JCB7</accession>
<keyword evidence="8 9" id="KW-0472">Membrane</keyword>
<feature type="transmembrane region" description="Helical" evidence="9">
    <location>
        <begin position="142"/>
        <end position="167"/>
    </location>
</feature>
<evidence type="ECO:0000259" key="10">
    <source>
        <dbReference type="PROSITE" id="PS50928"/>
    </source>
</evidence>
<dbReference type="Gene3D" id="1.10.3720.10">
    <property type="entry name" value="MetI-like"/>
    <property type="match status" value="1"/>
</dbReference>
<keyword evidence="2 9" id="KW-0813">Transport</keyword>
<keyword evidence="6" id="KW-0653">Protein transport</keyword>
<dbReference type="GO" id="GO:0015031">
    <property type="term" value="P:protein transport"/>
    <property type="evidence" value="ECO:0007669"/>
    <property type="project" value="UniProtKB-KW"/>
</dbReference>
<dbReference type="GO" id="GO:0015833">
    <property type="term" value="P:peptide transport"/>
    <property type="evidence" value="ECO:0007669"/>
    <property type="project" value="UniProtKB-KW"/>
</dbReference>
<comment type="subcellular location">
    <subcellularLocation>
        <location evidence="1 9">Cell membrane</location>
        <topology evidence="1 9">Multi-pass membrane protein</topology>
    </subcellularLocation>
</comment>
<dbReference type="SUPFAM" id="SSF161098">
    <property type="entry name" value="MetI-like"/>
    <property type="match status" value="1"/>
</dbReference>
<keyword evidence="4 9" id="KW-0812">Transmembrane</keyword>
<dbReference type="AlphaFoldDB" id="A0A1H4JCB7"/>
<protein>
    <submittedName>
        <fullName evidence="11">Peptide/nickel transport system permease protein</fullName>
    </submittedName>
</protein>
<dbReference type="Pfam" id="PF00528">
    <property type="entry name" value="BPD_transp_1"/>
    <property type="match status" value="1"/>
</dbReference>
<reference evidence="12" key="1">
    <citation type="submission" date="2016-10" db="EMBL/GenBank/DDBJ databases">
        <authorList>
            <person name="Varghese N."/>
            <person name="Submissions S."/>
        </authorList>
    </citation>
    <scope>NUCLEOTIDE SEQUENCE [LARGE SCALE GENOMIC DNA]</scope>
    <source>
        <strain evidence="12">ES.061</strain>
    </source>
</reference>
<evidence type="ECO:0000256" key="8">
    <source>
        <dbReference type="ARBA" id="ARBA00023136"/>
    </source>
</evidence>
<dbReference type="InterPro" id="IPR050366">
    <property type="entry name" value="BP-dependent_transpt_permease"/>
</dbReference>
<feature type="transmembrane region" description="Helical" evidence="9">
    <location>
        <begin position="95"/>
        <end position="121"/>
    </location>
</feature>
<dbReference type="RefSeq" id="WP_090327540.1">
    <property type="nucleotide sequence ID" value="NZ_FNSL01000001.1"/>
</dbReference>
<evidence type="ECO:0000256" key="7">
    <source>
        <dbReference type="ARBA" id="ARBA00022989"/>
    </source>
</evidence>
<dbReference type="PANTHER" id="PTHR43386">
    <property type="entry name" value="OLIGOPEPTIDE TRANSPORT SYSTEM PERMEASE PROTEIN APPC"/>
    <property type="match status" value="1"/>
</dbReference>
<comment type="similarity">
    <text evidence="9">Belongs to the binding-protein-dependent transport system permease family.</text>
</comment>
<dbReference type="InterPro" id="IPR035906">
    <property type="entry name" value="MetI-like_sf"/>
</dbReference>
<feature type="transmembrane region" description="Helical" evidence="9">
    <location>
        <begin position="263"/>
        <end position="282"/>
    </location>
</feature>
<dbReference type="CDD" id="cd06261">
    <property type="entry name" value="TM_PBP2"/>
    <property type="match status" value="1"/>
</dbReference>
<keyword evidence="12" id="KW-1185">Reference proteome</keyword>
<evidence type="ECO:0000256" key="6">
    <source>
        <dbReference type="ARBA" id="ARBA00022927"/>
    </source>
</evidence>
<name>A0A1H4JCB7_9HYPH</name>
<feature type="transmembrane region" description="Helical" evidence="9">
    <location>
        <begin position="215"/>
        <end position="239"/>
    </location>
</feature>
<evidence type="ECO:0000313" key="11">
    <source>
        <dbReference type="EMBL" id="SEB43964.1"/>
    </source>
</evidence>
<dbReference type="InterPro" id="IPR025966">
    <property type="entry name" value="OppC_N"/>
</dbReference>
<evidence type="ECO:0000256" key="3">
    <source>
        <dbReference type="ARBA" id="ARBA00022475"/>
    </source>
</evidence>